<evidence type="ECO:0000256" key="8">
    <source>
        <dbReference type="ARBA" id="ARBA00031306"/>
    </source>
</evidence>
<evidence type="ECO:0000256" key="1">
    <source>
        <dbReference type="ARBA" id="ARBA00011955"/>
    </source>
</evidence>
<proteinExistence type="inferred from homology"/>
<comment type="caution">
    <text evidence="12">The sequence shown here is derived from an EMBL/GenBank/DDBJ whole genome shotgun (WGS) entry which is preliminary data.</text>
</comment>
<dbReference type="Gene3D" id="3.10.520.10">
    <property type="entry name" value="ApbE-like domains"/>
    <property type="match status" value="1"/>
</dbReference>
<evidence type="ECO:0000313" key="13">
    <source>
        <dbReference type="Proteomes" id="UP000007364"/>
    </source>
</evidence>
<feature type="binding site" evidence="11">
    <location>
        <position position="279"/>
    </location>
    <ligand>
        <name>Mg(2+)</name>
        <dbReference type="ChEBI" id="CHEBI:18420"/>
    </ligand>
</feature>
<accession>K2PYF4</accession>
<dbReference type="eggNOG" id="COG1477">
    <property type="taxonomic scope" value="Bacteria"/>
</dbReference>
<evidence type="ECO:0000256" key="7">
    <source>
        <dbReference type="ARBA" id="ARBA00022842"/>
    </source>
</evidence>
<evidence type="ECO:0000256" key="11">
    <source>
        <dbReference type="PIRSR" id="PIRSR006268-2"/>
    </source>
</evidence>
<evidence type="ECO:0000313" key="12">
    <source>
        <dbReference type="EMBL" id="EKF56489.1"/>
    </source>
</evidence>
<feature type="binding site" evidence="11">
    <location>
        <position position="275"/>
    </location>
    <ligand>
        <name>Mg(2+)</name>
        <dbReference type="ChEBI" id="CHEBI:18420"/>
    </ligand>
</feature>
<dbReference type="AlphaFoldDB" id="K2PYF4"/>
<keyword evidence="7 10" id="KW-0460">Magnesium</keyword>
<dbReference type="SUPFAM" id="SSF143631">
    <property type="entry name" value="ApbE-like"/>
    <property type="match status" value="1"/>
</dbReference>
<dbReference type="EC" id="2.7.1.180" evidence="1 10"/>
<sequence>MIVGCKSDQETKQRSYTLVEGPVFGTYYRIKIDSEIDFKPKIDSIFQVINEAANSYVGESEITTFNQTGQLKNPSPTFLGMIKEAQHFQQITNGYFEPAIYPVIKVWRFEEQGASMQVDSSELKELLKLVPMHENIAISDTLIKATKQGVKIDLSAMGEGYAIEGIHQVLSEAQVANYMIEIGGEIFAHGKNEKGNPWTIGIEDPSKAGQNSYENIITKIELVDQGISTSGSYRKFYTDEQGHKYPHIIDPITGYPVKHHMVSVSVKGLSPLVADIYATACMTMGIEKAKEFITSDSDVQAFMVYYEKDSLKTWNSPNFYKTPTQ</sequence>
<dbReference type="PANTHER" id="PTHR30040:SF2">
    <property type="entry name" value="FAD:PROTEIN FMN TRANSFERASE"/>
    <property type="match status" value="1"/>
</dbReference>
<feature type="binding site" evidence="11">
    <location>
        <position position="156"/>
    </location>
    <ligand>
        <name>Mg(2+)</name>
        <dbReference type="ChEBI" id="CHEBI:18420"/>
    </ligand>
</feature>
<keyword evidence="4 10" id="KW-0808">Transferase</keyword>
<evidence type="ECO:0000256" key="10">
    <source>
        <dbReference type="PIRNR" id="PIRNR006268"/>
    </source>
</evidence>
<keyword evidence="6 10" id="KW-0274">FAD</keyword>
<gene>
    <name evidence="12" type="ORF">I215_03163</name>
</gene>
<dbReference type="PATRIC" id="fig|555500.3.peg.657"/>
<evidence type="ECO:0000256" key="6">
    <source>
        <dbReference type="ARBA" id="ARBA00022827"/>
    </source>
</evidence>
<organism evidence="12 13">
    <name type="scientific">Galbibacter marinus</name>
    <dbReference type="NCBI Taxonomy" id="555500"/>
    <lineage>
        <taxon>Bacteria</taxon>
        <taxon>Pseudomonadati</taxon>
        <taxon>Bacteroidota</taxon>
        <taxon>Flavobacteriia</taxon>
        <taxon>Flavobacteriales</taxon>
        <taxon>Flavobacteriaceae</taxon>
        <taxon>Galbibacter</taxon>
    </lineage>
</organism>
<comment type="similarity">
    <text evidence="10">Belongs to the ApbE family.</text>
</comment>
<protein>
    <recommendedName>
        <fullName evidence="2 10">FAD:protein FMN transferase</fullName>
        <ecNumber evidence="1 10">2.7.1.180</ecNumber>
    </recommendedName>
    <alternativeName>
        <fullName evidence="8 10">Flavin transferase</fullName>
    </alternativeName>
</protein>
<dbReference type="EMBL" id="AMSG01000002">
    <property type="protein sequence ID" value="EKF56489.1"/>
    <property type="molecule type" value="Genomic_DNA"/>
</dbReference>
<dbReference type="GO" id="GO:0016740">
    <property type="term" value="F:transferase activity"/>
    <property type="evidence" value="ECO:0007669"/>
    <property type="project" value="UniProtKB-UniRule"/>
</dbReference>
<dbReference type="GO" id="GO:0046872">
    <property type="term" value="F:metal ion binding"/>
    <property type="evidence" value="ECO:0007669"/>
    <property type="project" value="UniProtKB-UniRule"/>
</dbReference>
<evidence type="ECO:0000256" key="3">
    <source>
        <dbReference type="ARBA" id="ARBA00022630"/>
    </source>
</evidence>
<evidence type="ECO:0000256" key="5">
    <source>
        <dbReference type="ARBA" id="ARBA00022723"/>
    </source>
</evidence>
<comment type="catalytic activity">
    <reaction evidence="9 10">
        <text>L-threonyl-[protein] + FAD = FMN-L-threonyl-[protein] + AMP + H(+)</text>
        <dbReference type="Rhea" id="RHEA:36847"/>
        <dbReference type="Rhea" id="RHEA-COMP:11060"/>
        <dbReference type="Rhea" id="RHEA-COMP:11061"/>
        <dbReference type="ChEBI" id="CHEBI:15378"/>
        <dbReference type="ChEBI" id="CHEBI:30013"/>
        <dbReference type="ChEBI" id="CHEBI:57692"/>
        <dbReference type="ChEBI" id="CHEBI:74257"/>
        <dbReference type="ChEBI" id="CHEBI:456215"/>
        <dbReference type="EC" id="2.7.1.180"/>
    </reaction>
</comment>
<dbReference type="Proteomes" id="UP000007364">
    <property type="component" value="Unassembled WGS sequence"/>
</dbReference>
<keyword evidence="12" id="KW-0449">Lipoprotein</keyword>
<dbReference type="PANTHER" id="PTHR30040">
    <property type="entry name" value="THIAMINE BIOSYNTHESIS LIPOPROTEIN APBE"/>
    <property type="match status" value="1"/>
</dbReference>
<evidence type="ECO:0000256" key="9">
    <source>
        <dbReference type="ARBA" id="ARBA00048540"/>
    </source>
</evidence>
<dbReference type="InterPro" id="IPR024932">
    <property type="entry name" value="ApbE"/>
</dbReference>
<dbReference type="Pfam" id="PF02424">
    <property type="entry name" value="ApbE"/>
    <property type="match status" value="1"/>
</dbReference>
<evidence type="ECO:0000256" key="4">
    <source>
        <dbReference type="ARBA" id="ARBA00022679"/>
    </source>
</evidence>
<name>K2PYF4_9FLAO</name>
<dbReference type="PIRSF" id="PIRSF006268">
    <property type="entry name" value="ApbE"/>
    <property type="match status" value="1"/>
</dbReference>
<dbReference type="InterPro" id="IPR003374">
    <property type="entry name" value="ApbE-like_sf"/>
</dbReference>
<evidence type="ECO:0000256" key="2">
    <source>
        <dbReference type="ARBA" id="ARBA00016337"/>
    </source>
</evidence>
<comment type="cofactor">
    <cofactor evidence="11">
        <name>Mg(2+)</name>
        <dbReference type="ChEBI" id="CHEBI:18420"/>
    </cofactor>
    <cofactor evidence="11">
        <name>Mn(2+)</name>
        <dbReference type="ChEBI" id="CHEBI:29035"/>
    </cofactor>
    <text evidence="11">Magnesium. Can also use manganese.</text>
</comment>
<keyword evidence="5 10" id="KW-0479">Metal-binding</keyword>
<keyword evidence="3 10" id="KW-0285">Flavoprotein</keyword>
<dbReference type="STRING" id="555500.I215_03163"/>
<keyword evidence="13" id="KW-1185">Reference proteome</keyword>
<reference evidence="12 13" key="1">
    <citation type="journal article" date="2012" name="J. Bacteriol.">
        <title>Genome Sequence of Galbibacter marinum Type Strain ck-I2-15.</title>
        <authorList>
            <person name="Lai Q."/>
            <person name="Li C."/>
            <person name="Shao Z."/>
        </authorList>
    </citation>
    <scope>NUCLEOTIDE SEQUENCE [LARGE SCALE GENOMIC DNA]</scope>
    <source>
        <strain evidence="13">ck-I2-15</strain>
    </source>
</reference>